<dbReference type="InterPro" id="IPR045860">
    <property type="entry name" value="Snake_toxin-like_sf"/>
</dbReference>
<feature type="chain" id="PRO_5025406427" evidence="3">
    <location>
        <begin position="20"/>
        <end position="279"/>
    </location>
</feature>
<feature type="compositionally biased region" description="Basic residues" evidence="1">
    <location>
        <begin position="44"/>
        <end position="58"/>
    </location>
</feature>
<proteinExistence type="predicted"/>
<evidence type="ECO:0000256" key="2">
    <source>
        <dbReference type="SAM" id="Phobius"/>
    </source>
</evidence>
<dbReference type="InterPro" id="IPR045806">
    <property type="entry name" value="BAMBI_C"/>
</dbReference>
<feature type="transmembrane region" description="Helical" evidence="2">
    <location>
        <begin position="195"/>
        <end position="220"/>
    </location>
</feature>
<dbReference type="EMBL" id="VIIS01002027">
    <property type="protein sequence ID" value="KAF0289539.1"/>
    <property type="molecule type" value="Genomic_DNA"/>
</dbReference>
<feature type="domain" description="BMP and activin membrane-bound inhibitor N-terminal" evidence="4">
    <location>
        <begin position="66"/>
        <end position="143"/>
    </location>
</feature>
<keyword evidence="2" id="KW-0812">Transmembrane</keyword>
<gene>
    <name evidence="6" type="primary">BAMBI_1</name>
    <name evidence="6" type="ORF">FJT64_012285</name>
</gene>
<feature type="region of interest" description="Disordered" evidence="1">
    <location>
        <begin position="37"/>
        <end position="60"/>
    </location>
</feature>
<accession>A0A6A4V8T5</accession>
<organism evidence="6 7">
    <name type="scientific">Amphibalanus amphitrite</name>
    <name type="common">Striped barnacle</name>
    <name type="synonym">Balanus amphitrite</name>
    <dbReference type="NCBI Taxonomy" id="1232801"/>
    <lineage>
        <taxon>Eukaryota</taxon>
        <taxon>Metazoa</taxon>
        <taxon>Ecdysozoa</taxon>
        <taxon>Arthropoda</taxon>
        <taxon>Crustacea</taxon>
        <taxon>Multicrustacea</taxon>
        <taxon>Cirripedia</taxon>
        <taxon>Thoracica</taxon>
        <taxon>Thoracicalcarea</taxon>
        <taxon>Balanomorpha</taxon>
        <taxon>Balanoidea</taxon>
        <taxon>Balanidae</taxon>
        <taxon>Amphibalaninae</taxon>
        <taxon>Amphibalanus</taxon>
    </lineage>
</organism>
<keyword evidence="2" id="KW-0472">Membrane</keyword>
<evidence type="ECO:0000256" key="3">
    <source>
        <dbReference type="SAM" id="SignalP"/>
    </source>
</evidence>
<dbReference type="SUPFAM" id="SSF57302">
    <property type="entry name" value="Snake toxin-like"/>
    <property type="match status" value="1"/>
</dbReference>
<evidence type="ECO:0000259" key="5">
    <source>
        <dbReference type="Pfam" id="PF19337"/>
    </source>
</evidence>
<evidence type="ECO:0000313" key="7">
    <source>
        <dbReference type="Proteomes" id="UP000440578"/>
    </source>
</evidence>
<dbReference type="InterPro" id="IPR045807">
    <property type="entry name" value="BAMBI_N"/>
</dbReference>
<dbReference type="AlphaFoldDB" id="A0A6A4V8T5"/>
<keyword evidence="3" id="KW-0732">Signal</keyword>
<dbReference type="Pfam" id="PF06211">
    <property type="entry name" value="BAMBI"/>
    <property type="match status" value="1"/>
</dbReference>
<protein>
    <submittedName>
        <fullName evidence="6">BMP and activin membrane-bound inhibitor</fullName>
    </submittedName>
</protein>
<evidence type="ECO:0000256" key="1">
    <source>
        <dbReference type="SAM" id="MobiDB-lite"/>
    </source>
</evidence>
<dbReference type="CDD" id="cd23576">
    <property type="entry name" value="TFP_LU_ECD_BAMBI"/>
    <property type="match status" value="1"/>
</dbReference>
<evidence type="ECO:0000259" key="4">
    <source>
        <dbReference type="Pfam" id="PF06211"/>
    </source>
</evidence>
<keyword evidence="2" id="KW-1133">Transmembrane helix</keyword>
<name>A0A6A4V8T5_AMPAM</name>
<sequence>MRPAGWLVVVLVRLGLAAGAPRTADERLLRAMERELSGQEAAHKVHRSHHGHRARHQPHGTLPPPAEIRCYCSLPACLTTGYMCQSMVGSCFSETVETDQRVHTRHGCLELLSRHKQRICERLHSENKADSRLRCCTEDMCNIVDDAPVSVDLDARISGPGNGSRVPLPTPPAELLSLGGGRQHQQHSQQRSGELWLRAATIAVPIAGLFILSGLVLLAVRMLRRESKPHYQYAKAPLCLEPAAGGAVGVRVGLAPAAHPATAVPVHCVVTPVDWQTDR</sequence>
<keyword evidence="7" id="KW-1185">Reference proteome</keyword>
<comment type="caution">
    <text evidence="6">The sequence shown here is derived from an EMBL/GenBank/DDBJ whole genome shotgun (WGS) entry which is preliminary data.</text>
</comment>
<reference evidence="6 7" key="1">
    <citation type="submission" date="2019-07" db="EMBL/GenBank/DDBJ databases">
        <title>Draft genome assembly of a fouling barnacle, Amphibalanus amphitrite (Darwin, 1854): The first reference genome for Thecostraca.</title>
        <authorList>
            <person name="Kim W."/>
        </authorList>
    </citation>
    <scope>NUCLEOTIDE SEQUENCE [LARGE SCALE GENOMIC DNA]</scope>
    <source>
        <strain evidence="6">SNU_AA5</strain>
        <tissue evidence="6">Soma without cirri and trophi</tissue>
    </source>
</reference>
<dbReference type="OrthoDB" id="5914644at2759"/>
<dbReference type="Proteomes" id="UP000440578">
    <property type="component" value="Unassembled WGS sequence"/>
</dbReference>
<dbReference type="Gene3D" id="2.10.60.10">
    <property type="entry name" value="CD59"/>
    <property type="match status" value="1"/>
</dbReference>
<feature type="domain" description="BMP and activin membrane-bound inhibitor C-terminal" evidence="5">
    <location>
        <begin position="192"/>
        <end position="228"/>
    </location>
</feature>
<dbReference type="Pfam" id="PF19337">
    <property type="entry name" value="BAMBI_C"/>
    <property type="match status" value="1"/>
</dbReference>
<evidence type="ECO:0000313" key="6">
    <source>
        <dbReference type="EMBL" id="KAF0289539.1"/>
    </source>
</evidence>
<feature type="signal peptide" evidence="3">
    <location>
        <begin position="1"/>
        <end position="19"/>
    </location>
</feature>